<dbReference type="EMBL" id="CABDUW010000113">
    <property type="protein sequence ID" value="VTJ58964.1"/>
    <property type="molecule type" value="Genomic_DNA"/>
</dbReference>
<dbReference type="GO" id="GO:0007018">
    <property type="term" value="P:microtubule-based movement"/>
    <property type="evidence" value="ECO:0007669"/>
    <property type="project" value="InterPro"/>
</dbReference>
<dbReference type="Pfam" id="PF18198">
    <property type="entry name" value="AAA_lid_11"/>
    <property type="match status" value="1"/>
</dbReference>
<keyword evidence="3" id="KW-1185">Reference proteome</keyword>
<dbReference type="InterPro" id="IPR041658">
    <property type="entry name" value="AAA_lid_11"/>
</dbReference>
<proteinExistence type="predicted"/>
<evidence type="ECO:0000259" key="1">
    <source>
        <dbReference type="Pfam" id="PF18198"/>
    </source>
</evidence>
<dbReference type="GO" id="GO:0051959">
    <property type="term" value="F:dynein light intermediate chain binding"/>
    <property type="evidence" value="ECO:0007669"/>
    <property type="project" value="InterPro"/>
</dbReference>
<evidence type="ECO:0000313" key="3">
    <source>
        <dbReference type="Proteomes" id="UP000335636"/>
    </source>
</evidence>
<feature type="domain" description="Dynein heavy chain AAA lid" evidence="1">
    <location>
        <begin position="2"/>
        <end position="66"/>
    </location>
</feature>
<dbReference type="InterPro" id="IPR042219">
    <property type="entry name" value="AAA_lid_11_sf"/>
</dbReference>
<sequence>VLANVLSKESEIPWPSVRYLIGEVIYGSRVTDIWDKRCLKTLLYKFCNPEVLKDDFSFSSDASYKSNLPITLLNTTLQRKRMEKKQSMKSENLEL</sequence>
<accession>A0A5E4ANT1</accession>
<evidence type="ECO:0000313" key="2">
    <source>
        <dbReference type="EMBL" id="VTJ58964.1"/>
    </source>
</evidence>
<name>A0A5E4ANT1_MARMO</name>
<dbReference type="PANTHER" id="PTHR22878">
    <property type="entry name" value="DYNEIN HEAVY CHAIN 6, AXONEMAL-LIKE-RELATED"/>
    <property type="match status" value="1"/>
</dbReference>
<gene>
    <name evidence="2" type="ORF">MONAX_5E006156</name>
</gene>
<dbReference type="AlphaFoldDB" id="A0A5E4ANT1"/>
<dbReference type="GO" id="GO:0045505">
    <property type="term" value="F:dynein intermediate chain binding"/>
    <property type="evidence" value="ECO:0007669"/>
    <property type="project" value="InterPro"/>
</dbReference>
<dbReference type="Proteomes" id="UP000335636">
    <property type="component" value="Unassembled WGS sequence"/>
</dbReference>
<feature type="non-terminal residue" evidence="2">
    <location>
        <position position="1"/>
    </location>
</feature>
<reference evidence="2" key="1">
    <citation type="submission" date="2019-04" db="EMBL/GenBank/DDBJ databases">
        <authorList>
            <person name="Alioto T."/>
            <person name="Alioto T."/>
        </authorList>
    </citation>
    <scope>NUCLEOTIDE SEQUENCE [LARGE SCALE GENOMIC DNA]</scope>
</reference>
<dbReference type="GO" id="GO:0030286">
    <property type="term" value="C:dynein complex"/>
    <property type="evidence" value="ECO:0007669"/>
    <property type="project" value="InterPro"/>
</dbReference>
<dbReference type="InterPro" id="IPR026983">
    <property type="entry name" value="DHC"/>
</dbReference>
<dbReference type="PANTHER" id="PTHR22878:SF64">
    <property type="entry name" value="DYNEIN AXONEMAL HEAVY CHAIN 14"/>
    <property type="match status" value="1"/>
</dbReference>
<organism evidence="2 3">
    <name type="scientific">Marmota monax</name>
    <name type="common">Woodchuck</name>
    <dbReference type="NCBI Taxonomy" id="9995"/>
    <lineage>
        <taxon>Eukaryota</taxon>
        <taxon>Metazoa</taxon>
        <taxon>Chordata</taxon>
        <taxon>Craniata</taxon>
        <taxon>Vertebrata</taxon>
        <taxon>Euteleostomi</taxon>
        <taxon>Mammalia</taxon>
        <taxon>Eutheria</taxon>
        <taxon>Euarchontoglires</taxon>
        <taxon>Glires</taxon>
        <taxon>Rodentia</taxon>
        <taxon>Sciuromorpha</taxon>
        <taxon>Sciuridae</taxon>
        <taxon>Xerinae</taxon>
        <taxon>Marmotini</taxon>
        <taxon>Marmota</taxon>
    </lineage>
</organism>
<comment type="caution">
    <text evidence="2">The sequence shown here is derived from an EMBL/GenBank/DDBJ whole genome shotgun (WGS) entry which is preliminary data.</text>
</comment>
<dbReference type="Gene3D" id="1.10.8.720">
    <property type="entry name" value="Region D6 of dynein motor"/>
    <property type="match status" value="1"/>
</dbReference>
<protein>
    <recommendedName>
        <fullName evidence="1">Dynein heavy chain AAA lid domain-containing protein</fullName>
    </recommendedName>
</protein>